<dbReference type="Gene3D" id="3.60.15.10">
    <property type="entry name" value="Ribonuclease Z/Hydroxyacylglutathione hydrolase-like"/>
    <property type="match status" value="1"/>
</dbReference>
<protein>
    <submittedName>
        <fullName evidence="3">Metallo-beta-lactamase family protein</fullName>
    </submittedName>
</protein>
<evidence type="ECO:0000313" key="3">
    <source>
        <dbReference type="EMBL" id="ABN88707.1"/>
    </source>
</evidence>
<dbReference type="CDD" id="cd07739">
    <property type="entry name" value="metallo-hydrolase-like_MBL-fold"/>
    <property type="match status" value="1"/>
</dbReference>
<accession>A3NYJ0</accession>
<dbReference type="HOGENOM" id="CLU_054962_2_0_4"/>
<name>A3NYJ0_BURP0</name>
<dbReference type="InterPro" id="IPR001279">
    <property type="entry name" value="Metallo-B-lactamas"/>
</dbReference>
<dbReference type="Pfam" id="PF00753">
    <property type="entry name" value="Lactamase_B"/>
    <property type="match status" value="1"/>
</dbReference>
<feature type="domain" description="Metallo-beta-lactamase" evidence="2">
    <location>
        <begin position="121"/>
        <end position="306"/>
    </location>
</feature>
<dbReference type="Proteomes" id="UP000006738">
    <property type="component" value="Chromosome I"/>
</dbReference>
<dbReference type="InterPro" id="IPR036866">
    <property type="entry name" value="RibonucZ/Hydroxyglut_hydro"/>
</dbReference>
<gene>
    <name evidence="3" type="ordered locus">BURPS1106A_3173</name>
</gene>
<evidence type="ECO:0000313" key="4">
    <source>
        <dbReference type="Proteomes" id="UP000006738"/>
    </source>
</evidence>
<reference evidence="3 4" key="1">
    <citation type="submission" date="2007-02" db="EMBL/GenBank/DDBJ databases">
        <authorList>
            <person name="DeShazer D."/>
            <person name="Woods D.E."/>
            <person name="Nierman W.C."/>
        </authorList>
    </citation>
    <scope>NUCLEOTIDE SEQUENCE [LARGE SCALE GENOMIC DNA]</scope>
    <source>
        <strain evidence="3 4">1106a</strain>
    </source>
</reference>
<dbReference type="AlphaFoldDB" id="A3NYJ0"/>
<evidence type="ECO:0000256" key="1">
    <source>
        <dbReference type="SAM" id="MobiDB-lite"/>
    </source>
</evidence>
<proteinExistence type="predicted"/>
<dbReference type="SMART" id="SM00849">
    <property type="entry name" value="Lactamase_B"/>
    <property type="match status" value="1"/>
</dbReference>
<dbReference type="KEGG" id="bpl:BURPS1106A_3173"/>
<dbReference type="PANTHER" id="PTHR42951">
    <property type="entry name" value="METALLO-BETA-LACTAMASE DOMAIN-CONTAINING"/>
    <property type="match status" value="1"/>
</dbReference>
<dbReference type="PANTHER" id="PTHR42951:SF14">
    <property type="entry name" value="METALLO-BETA-LACTAMASE SUPERFAMILY PROTEIN"/>
    <property type="match status" value="1"/>
</dbReference>
<dbReference type="Gene3D" id="2.40.128.20">
    <property type="match status" value="1"/>
</dbReference>
<feature type="compositionally biased region" description="Basic and acidic residues" evidence="1">
    <location>
        <begin position="1"/>
        <end position="15"/>
    </location>
</feature>
<evidence type="ECO:0000259" key="2">
    <source>
        <dbReference type="SMART" id="SM00849"/>
    </source>
</evidence>
<dbReference type="InterPro" id="IPR012674">
    <property type="entry name" value="Calycin"/>
</dbReference>
<dbReference type="InterPro" id="IPR050855">
    <property type="entry name" value="NDM-1-like"/>
</dbReference>
<organism evidence="3 4">
    <name type="scientific">Burkholderia pseudomallei (strain 1106a)</name>
    <dbReference type="NCBI Taxonomy" id="357348"/>
    <lineage>
        <taxon>Bacteria</taxon>
        <taxon>Pseudomonadati</taxon>
        <taxon>Pseudomonadota</taxon>
        <taxon>Betaproteobacteria</taxon>
        <taxon>Burkholderiales</taxon>
        <taxon>Burkholderiaceae</taxon>
        <taxon>Burkholderia</taxon>
        <taxon>pseudomallei group</taxon>
    </lineage>
</organism>
<feature type="region of interest" description="Disordered" evidence="1">
    <location>
        <begin position="1"/>
        <end position="24"/>
    </location>
</feature>
<sequence length="486" mass="53041">MHDGPFPRRGADRRPPQGLPASGETTGFAAARRFVLLTFFQRGDTPGNRFDDNAPLRRRLACSRRQTTPRLLRESFMFLRSLVALAAAAASMFGAGPAHATGVGAPLQIDVYNPGEKSLFPVSSEIVTGKTGTILIDAQFQRNDAEALVNKIKATGKPLKLVYVSHSDPDYYFGLDTIKAAFPDAKIVATPQTVAAIKANKDDKLAYWGPILKDNAPRTLVVPQPLHGDRLTLDGHELRIVGLDGPSPDRTFVSIPSARAVVGGIPVAANIHVWIADTQTPESRRNWIKTLDRIAALHPSRVVPGHYLANPDGSEPYTLASVKFTRDYLVAFDAEAAKARNSGELITAMKARYPNLADASSLEMSAKVIKGEMQWPVVGTASAFPAAGKKALVQFGDVGFRLDFKDDHTMTFVGTAGQYQGATDTVEYKATQIRPQVFMVYWHEPKSGDNVVHVEDFENGIVYTNIAHRNGEFQHLKGTIRIEDAK</sequence>
<dbReference type="SUPFAM" id="SSF56281">
    <property type="entry name" value="Metallo-hydrolase/oxidoreductase"/>
    <property type="match status" value="1"/>
</dbReference>
<dbReference type="Pfam" id="PF22036">
    <property type="entry name" value="MoaF_like"/>
    <property type="match status" value="1"/>
</dbReference>
<dbReference type="EMBL" id="CP000572">
    <property type="protein sequence ID" value="ABN88707.1"/>
    <property type="molecule type" value="Genomic_DNA"/>
</dbReference>
<dbReference type="InterPro" id="IPR053892">
    <property type="entry name" value="MoaF-like"/>
</dbReference>